<evidence type="ECO:0000313" key="2">
    <source>
        <dbReference type="EMBL" id="CAD8045606.1"/>
    </source>
</evidence>
<keyword evidence="3" id="KW-1185">Reference proteome</keyword>
<dbReference type="AlphaFoldDB" id="A0A8S1K001"/>
<name>A0A8S1K001_PARPR</name>
<evidence type="ECO:0000313" key="3">
    <source>
        <dbReference type="Proteomes" id="UP000688137"/>
    </source>
</evidence>
<dbReference type="Proteomes" id="UP000688137">
    <property type="component" value="Unassembled WGS sequence"/>
</dbReference>
<dbReference type="EMBL" id="CAJJDM010000006">
    <property type="protein sequence ID" value="CAD8045606.1"/>
    <property type="molecule type" value="Genomic_DNA"/>
</dbReference>
<accession>A0A8S1K001</accession>
<evidence type="ECO:0000256" key="1">
    <source>
        <dbReference type="SAM" id="MobiDB-lite"/>
    </source>
</evidence>
<protein>
    <submittedName>
        <fullName evidence="2">Uncharacterized protein</fullName>
    </submittedName>
</protein>
<reference evidence="2" key="1">
    <citation type="submission" date="2021-01" db="EMBL/GenBank/DDBJ databases">
        <authorList>
            <consortium name="Genoscope - CEA"/>
            <person name="William W."/>
        </authorList>
    </citation>
    <scope>NUCLEOTIDE SEQUENCE</scope>
</reference>
<proteinExistence type="predicted"/>
<organism evidence="2 3">
    <name type="scientific">Paramecium primaurelia</name>
    <dbReference type="NCBI Taxonomy" id="5886"/>
    <lineage>
        <taxon>Eukaryota</taxon>
        <taxon>Sar</taxon>
        <taxon>Alveolata</taxon>
        <taxon>Ciliophora</taxon>
        <taxon>Intramacronucleata</taxon>
        <taxon>Oligohymenophorea</taxon>
        <taxon>Peniculida</taxon>
        <taxon>Parameciidae</taxon>
        <taxon>Paramecium</taxon>
    </lineage>
</organism>
<sequence length="93" mass="11012">MTQNGIQKKKIFEQPEQQKQSEMNIASTKARIIIIPSKNEKIKQIQNNVLFYLTQQFKSQIITLSFHLPKFFVILKRLFNFQVFSNLLAQLKL</sequence>
<gene>
    <name evidence="2" type="ORF">PPRIM_AZ9-3.1.T0090503</name>
</gene>
<feature type="region of interest" description="Disordered" evidence="1">
    <location>
        <begin position="1"/>
        <end position="23"/>
    </location>
</feature>
<comment type="caution">
    <text evidence="2">The sequence shown here is derived from an EMBL/GenBank/DDBJ whole genome shotgun (WGS) entry which is preliminary data.</text>
</comment>